<feature type="transmembrane region" description="Helical" evidence="6">
    <location>
        <begin position="55"/>
        <end position="75"/>
    </location>
</feature>
<feature type="transmembrane region" description="Helical" evidence="6">
    <location>
        <begin position="112"/>
        <end position="139"/>
    </location>
</feature>
<evidence type="ECO:0000313" key="9">
    <source>
        <dbReference type="Proteomes" id="UP000254848"/>
    </source>
</evidence>
<keyword evidence="5 6" id="KW-0472">Membrane</keyword>
<dbReference type="PANTHER" id="PTHR43124">
    <property type="entry name" value="PURINE EFFLUX PUMP PBUE"/>
    <property type="match status" value="1"/>
</dbReference>
<keyword evidence="4 6" id="KW-1133">Transmembrane helix</keyword>
<dbReference type="PANTHER" id="PTHR43124:SF3">
    <property type="entry name" value="CHLORAMPHENICOL EFFLUX PUMP RV0191"/>
    <property type="match status" value="1"/>
</dbReference>
<accession>A0A370QPH2</accession>
<evidence type="ECO:0000313" key="8">
    <source>
        <dbReference type="EMBL" id="RDK89900.1"/>
    </source>
</evidence>
<dbReference type="PROSITE" id="PS50850">
    <property type="entry name" value="MFS"/>
    <property type="match status" value="1"/>
</dbReference>
<dbReference type="RefSeq" id="WP_115459019.1">
    <property type="nucleotide sequence ID" value="NZ_QRAP01000006.1"/>
</dbReference>
<feature type="transmembrane region" description="Helical" evidence="6">
    <location>
        <begin position="87"/>
        <end position="106"/>
    </location>
</feature>
<reference evidence="8 9" key="1">
    <citation type="submission" date="2018-07" db="EMBL/GenBank/DDBJ databases">
        <title>Genomic Encyclopedia of Type Strains, Phase IV (KMG-IV): sequencing the most valuable type-strain genomes for metagenomic binning, comparative biology and taxonomic classification.</title>
        <authorList>
            <person name="Goeker M."/>
        </authorList>
    </citation>
    <scope>NUCLEOTIDE SEQUENCE [LARGE SCALE GENOMIC DNA]</scope>
    <source>
        <strain evidence="8 9">DSM 103736</strain>
    </source>
</reference>
<feature type="transmembrane region" description="Helical" evidence="6">
    <location>
        <begin position="314"/>
        <end position="337"/>
    </location>
</feature>
<comment type="subcellular location">
    <subcellularLocation>
        <location evidence="1">Cell membrane</location>
        <topology evidence="1">Multi-pass membrane protein</topology>
    </subcellularLocation>
</comment>
<evidence type="ECO:0000256" key="5">
    <source>
        <dbReference type="ARBA" id="ARBA00023136"/>
    </source>
</evidence>
<dbReference type="CDD" id="cd17324">
    <property type="entry name" value="MFS_NepI_like"/>
    <property type="match status" value="1"/>
</dbReference>
<feature type="domain" description="Major facilitator superfamily (MFS) profile" evidence="7">
    <location>
        <begin position="21"/>
        <end position="407"/>
    </location>
</feature>
<feature type="transmembrane region" description="Helical" evidence="6">
    <location>
        <begin position="349"/>
        <end position="375"/>
    </location>
</feature>
<name>A0A370QPH2_9GAMM</name>
<keyword evidence="9" id="KW-1185">Reference proteome</keyword>
<dbReference type="EMBL" id="QRAP01000006">
    <property type="protein sequence ID" value="RDK89900.1"/>
    <property type="molecule type" value="Genomic_DNA"/>
</dbReference>
<feature type="transmembrane region" description="Helical" evidence="6">
    <location>
        <begin position="151"/>
        <end position="171"/>
    </location>
</feature>
<dbReference type="InterPro" id="IPR050189">
    <property type="entry name" value="MFS_Efflux_Transporters"/>
</dbReference>
<proteinExistence type="predicted"/>
<feature type="transmembrane region" description="Helical" evidence="6">
    <location>
        <begin position="260"/>
        <end position="278"/>
    </location>
</feature>
<evidence type="ECO:0000256" key="3">
    <source>
        <dbReference type="ARBA" id="ARBA00022692"/>
    </source>
</evidence>
<feature type="transmembrane region" description="Helical" evidence="6">
    <location>
        <begin position="20"/>
        <end position="43"/>
    </location>
</feature>
<dbReference type="GO" id="GO:0022857">
    <property type="term" value="F:transmembrane transporter activity"/>
    <property type="evidence" value="ECO:0007669"/>
    <property type="project" value="InterPro"/>
</dbReference>
<gene>
    <name evidence="8" type="ORF">C8D90_106105</name>
</gene>
<dbReference type="InterPro" id="IPR011701">
    <property type="entry name" value="MFS"/>
</dbReference>
<dbReference type="Gene3D" id="1.20.1250.20">
    <property type="entry name" value="MFS general substrate transporter like domains"/>
    <property type="match status" value="1"/>
</dbReference>
<feature type="transmembrane region" description="Helical" evidence="6">
    <location>
        <begin position="177"/>
        <end position="195"/>
    </location>
</feature>
<comment type="caution">
    <text evidence="8">The sequence shown here is derived from an EMBL/GenBank/DDBJ whole genome shotgun (WGS) entry which is preliminary data.</text>
</comment>
<dbReference type="Proteomes" id="UP000254848">
    <property type="component" value="Unassembled WGS sequence"/>
</dbReference>
<dbReference type="Pfam" id="PF07690">
    <property type="entry name" value="MFS_1"/>
    <property type="match status" value="1"/>
</dbReference>
<organism evidence="8 9">
    <name type="scientific">Enterobacillus tribolii</name>
    <dbReference type="NCBI Taxonomy" id="1487935"/>
    <lineage>
        <taxon>Bacteria</taxon>
        <taxon>Pseudomonadati</taxon>
        <taxon>Pseudomonadota</taxon>
        <taxon>Gammaproteobacteria</taxon>
        <taxon>Enterobacterales</taxon>
        <taxon>Hafniaceae</taxon>
        <taxon>Enterobacillus</taxon>
    </lineage>
</organism>
<evidence type="ECO:0000256" key="4">
    <source>
        <dbReference type="ARBA" id="ARBA00022989"/>
    </source>
</evidence>
<sequence length="430" mass="46249">MNTLKTKTKNTAGFTGYQILVIALLATMQFTIVLGFAIMAPLGDMMIKGMGIDTAQFGLLVSCYAFGACVSGLMAATVIDKFDRKKFLLFFYVGYLFGMLLCGISDTYSLLLIARCITGLFGGVISSISFAIIADLFTINQRGRVMGYVQMAFAVSQIVGIPIGLLLANAWGWQSTFLAIAVLSVVVLLAIAFGMRPLTQHLALQDKTHGLKRLWHVLSNRGYLTGYTLILFISMGGAMLMPFSASFLVNNVGVSPENQLPLVFLCTGLASALFMPYIGKLSDRYPKQQIFLIGSVVSIVMTVIYTHMGVVPLWWVIAINIVMYAGISGRMIPGSALNSAVPDSKDRGAYLSLCSSLQQVSNGLGTLVAGAIVAQSTPSSPLQYFDVVGYVVVGTSILCVFLVYRISRIVAQNNPEGGQVRLTAVPKPAE</sequence>
<evidence type="ECO:0000256" key="6">
    <source>
        <dbReference type="SAM" id="Phobius"/>
    </source>
</evidence>
<protein>
    <submittedName>
        <fullName evidence="8">Putative MFS family arabinose efflux permease</fullName>
    </submittedName>
</protein>
<dbReference type="InterPro" id="IPR036259">
    <property type="entry name" value="MFS_trans_sf"/>
</dbReference>
<feature type="transmembrane region" description="Helical" evidence="6">
    <location>
        <begin position="387"/>
        <end position="404"/>
    </location>
</feature>
<dbReference type="OrthoDB" id="9788453at2"/>
<feature type="transmembrane region" description="Helical" evidence="6">
    <location>
        <begin position="290"/>
        <end position="308"/>
    </location>
</feature>
<evidence type="ECO:0000259" key="7">
    <source>
        <dbReference type="PROSITE" id="PS50850"/>
    </source>
</evidence>
<evidence type="ECO:0000256" key="2">
    <source>
        <dbReference type="ARBA" id="ARBA00022475"/>
    </source>
</evidence>
<dbReference type="SUPFAM" id="SSF103473">
    <property type="entry name" value="MFS general substrate transporter"/>
    <property type="match status" value="1"/>
</dbReference>
<evidence type="ECO:0000256" key="1">
    <source>
        <dbReference type="ARBA" id="ARBA00004651"/>
    </source>
</evidence>
<dbReference type="InterPro" id="IPR020846">
    <property type="entry name" value="MFS_dom"/>
</dbReference>
<keyword evidence="2" id="KW-1003">Cell membrane</keyword>
<keyword evidence="3 6" id="KW-0812">Transmembrane</keyword>
<dbReference type="GO" id="GO:0005886">
    <property type="term" value="C:plasma membrane"/>
    <property type="evidence" value="ECO:0007669"/>
    <property type="project" value="UniProtKB-SubCell"/>
</dbReference>
<dbReference type="AlphaFoldDB" id="A0A370QPH2"/>
<feature type="transmembrane region" description="Helical" evidence="6">
    <location>
        <begin position="222"/>
        <end position="248"/>
    </location>
</feature>